<evidence type="ECO:0000313" key="3">
    <source>
        <dbReference type="Proteomes" id="UP000030671"/>
    </source>
</evidence>
<dbReference type="EMBL" id="KI925459">
    <property type="protein sequence ID" value="ETW81025.1"/>
    <property type="molecule type" value="Genomic_DNA"/>
</dbReference>
<dbReference type="RefSeq" id="XP_009547705.1">
    <property type="nucleotide sequence ID" value="XM_009549410.1"/>
</dbReference>
<organism evidence="2 3">
    <name type="scientific">Heterobasidion irregulare (strain TC 32-1)</name>
    <dbReference type="NCBI Taxonomy" id="747525"/>
    <lineage>
        <taxon>Eukaryota</taxon>
        <taxon>Fungi</taxon>
        <taxon>Dikarya</taxon>
        <taxon>Basidiomycota</taxon>
        <taxon>Agaricomycotina</taxon>
        <taxon>Agaricomycetes</taxon>
        <taxon>Russulales</taxon>
        <taxon>Bondarzewiaceae</taxon>
        <taxon>Heterobasidion</taxon>
        <taxon>Heterobasidion annosum species complex</taxon>
    </lineage>
</organism>
<feature type="compositionally biased region" description="Basic and acidic residues" evidence="1">
    <location>
        <begin position="37"/>
        <end position="53"/>
    </location>
</feature>
<feature type="region of interest" description="Disordered" evidence="1">
    <location>
        <begin position="244"/>
        <end position="319"/>
    </location>
</feature>
<evidence type="ECO:0000313" key="2">
    <source>
        <dbReference type="EMBL" id="ETW81025.1"/>
    </source>
</evidence>
<feature type="region of interest" description="Disordered" evidence="1">
    <location>
        <begin position="26"/>
        <end position="54"/>
    </location>
</feature>
<feature type="compositionally biased region" description="Low complexity" evidence="1">
    <location>
        <begin position="76"/>
        <end position="86"/>
    </location>
</feature>
<dbReference type="KEGG" id="hir:HETIRDRAFT_459529"/>
<feature type="region of interest" description="Disordered" evidence="1">
    <location>
        <begin position="72"/>
        <end position="110"/>
    </location>
</feature>
<dbReference type="GeneID" id="20677001"/>
<keyword evidence="3" id="KW-1185">Reference proteome</keyword>
<feature type="compositionally biased region" description="Polar residues" evidence="1">
    <location>
        <begin position="99"/>
        <end position="110"/>
    </location>
</feature>
<dbReference type="Proteomes" id="UP000030671">
    <property type="component" value="Unassembled WGS sequence"/>
</dbReference>
<dbReference type="AlphaFoldDB" id="W4K6Q5"/>
<reference evidence="2 3" key="1">
    <citation type="journal article" date="2012" name="New Phytol.">
        <title>Insight into trade-off between wood decay and parasitism from the genome of a fungal forest pathogen.</title>
        <authorList>
            <person name="Olson A."/>
            <person name="Aerts A."/>
            <person name="Asiegbu F."/>
            <person name="Belbahri L."/>
            <person name="Bouzid O."/>
            <person name="Broberg A."/>
            <person name="Canback B."/>
            <person name="Coutinho P.M."/>
            <person name="Cullen D."/>
            <person name="Dalman K."/>
            <person name="Deflorio G."/>
            <person name="van Diepen L.T."/>
            <person name="Dunand C."/>
            <person name="Duplessis S."/>
            <person name="Durling M."/>
            <person name="Gonthier P."/>
            <person name="Grimwood J."/>
            <person name="Fossdal C.G."/>
            <person name="Hansson D."/>
            <person name="Henrissat B."/>
            <person name="Hietala A."/>
            <person name="Himmelstrand K."/>
            <person name="Hoffmeister D."/>
            <person name="Hogberg N."/>
            <person name="James T.Y."/>
            <person name="Karlsson M."/>
            <person name="Kohler A."/>
            <person name="Kues U."/>
            <person name="Lee Y.H."/>
            <person name="Lin Y.C."/>
            <person name="Lind M."/>
            <person name="Lindquist E."/>
            <person name="Lombard V."/>
            <person name="Lucas S."/>
            <person name="Lunden K."/>
            <person name="Morin E."/>
            <person name="Murat C."/>
            <person name="Park J."/>
            <person name="Raffaello T."/>
            <person name="Rouze P."/>
            <person name="Salamov A."/>
            <person name="Schmutz J."/>
            <person name="Solheim H."/>
            <person name="Stahlberg J."/>
            <person name="Velez H."/>
            <person name="de Vries R.P."/>
            <person name="Wiebenga A."/>
            <person name="Woodward S."/>
            <person name="Yakovlev I."/>
            <person name="Garbelotto M."/>
            <person name="Martin F."/>
            <person name="Grigoriev I.V."/>
            <person name="Stenlid J."/>
        </authorList>
    </citation>
    <scope>NUCLEOTIDE SEQUENCE [LARGE SCALE GENOMIC DNA]</scope>
    <source>
        <strain evidence="2 3">TC 32-1</strain>
    </source>
</reference>
<accession>W4K6Q5</accession>
<feature type="region of interest" description="Disordered" evidence="1">
    <location>
        <begin position="143"/>
        <end position="162"/>
    </location>
</feature>
<proteinExistence type="predicted"/>
<name>W4K6Q5_HETIT</name>
<evidence type="ECO:0000256" key="1">
    <source>
        <dbReference type="SAM" id="MobiDB-lite"/>
    </source>
</evidence>
<dbReference type="InParanoid" id="W4K6Q5"/>
<sequence length="319" mass="34811">MTRLSISQPISNYNNAFFSTITVRDRDAGSPSANRGRSKDIRRRLDFGRHHDTGLPALRPTLIEAYSYLQSTPHNSASASPSQASQDRALARPHAPRPSLSSNPARAWTHTSPACAKPFRSSSADVFLALPAAPRASASASLPLSSGLVSSNATREPSDKWSGRPACATLHVVYTHGCPKTDTPPSAAAVTVFTRKTTVLARSNADIGNRSTKRDEHSSIHPNHKVRLLCHAFSVRTPFSYARIYPRSIPGGGGKEDTKNRSRPAPSPAPQERAHHINYTHLHAHMHIANNQQPKKPQPKPKPNKTRQEKRSASHGNKQ</sequence>
<gene>
    <name evidence="2" type="ORF">HETIRDRAFT_459529</name>
</gene>
<protein>
    <submittedName>
        <fullName evidence="2">Uncharacterized protein</fullName>
    </submittedName>
</protein>
<dbReference type="HOGENOM" id="CLU_871712_0_0_1"/>
<feature type="compositionally biased region" description="Basic residues" evidence="1">
    <location>
        <begin position="276"/>
        <end position="286"/>
    </location>
</feature>